<dbReference type="GO" id="GO:0030674">
    <property type="term" value="F:protein-macromolecule adaptor activity"/>
    <property type="evidence" value="ECO:0007669"/>
    <property type="project" value="TreeGrafter"/>
</dbReference>
<name>A0A8S1BTX4_9INSE</name>
<evidence type="ECO:0000313" key="6">
    <source>
        <dbReference type="EMBL" id="CAB3360579.1"/>
    </source>
</evidence>
<dbReference type="PANTHER" id="PTHR12768:SF4">
    <property type="entry name" value="BECLIN-1"/>
    <property type="match status" value="1"/>
</dbReference>
<dbReference type="InterPro" id="IPR007243">
    <property type="entry name" value="Atg6/Beclin"/>
</dbReference>
<dbReference type="OrthoDB" id="20368at2759"/>
<evidence type="ECO:0000313" key="7">
    <source>
        <dbReference type="Proteomes" id="UP000494165"/>
    </source>
</evidence>
<dbReference type="Gene3D" id="6.10.250.3110">
    <property type="match status" value="1"/>
</dbReference>
<dbReference type="PANTHER" id="PTHR12768">
    <property type="entry name" value="BECLIN 1"/>
    <property type="match status" value="1"/>
</dbReference>
<dbReference type="AlphaFoldDB" id="A0A8S1BTX4"/>
<dbReference type="InterPro" id="IPR040455">
    <property type="entry name" value="Atg6_BARA"/>
</dbReference>
<dbReference type="FunFam" id="1.10.418.40:FF:000001">
    <property type="entry name" value="beclin-1 isoform X1"/>
    <property type="match status" value="1"/>
</dbReference>
<dbReference type="InterPro" id="IPR038274">
    <property type="entry name" value="Atg6/Beclin_C_sf"/>
</dbReference>
<feature type="domain" description="Atg6/beclin coiled-coil" evidence="5">
    <location>
        <begin position="110"/>
        <end position="237"/>
    </location>
</feature>
<dbReference type="Pfam" id="PF04111">
    <property type="entry name" value="APG6"/>
    <property type="match status" value="1"/>
</dbReference>
<proteinExistence type="inferred from homology"/>
<comment type="caution">
    <text evidence="6">The sequence shown here is derived from an EMBL/GenBank/DDBJ whole genome shotgun (WGS) entry which is preliminary data.</text>
</comment>
<dbReference type="GO" id="GO:0006995">
    <property type="term" value="P:cellular response to nitrogen starvation"/>
    <property type="evidence" value="ECO:0007669"/>
    <property type="project" value="TreeGrafter"/>
</dbReference>
<evidence type="ECO:0000256" key="1">
    <source>
        <dbReference type="ARBA" id="ARBA00005965"/>
    </source>
</evidence>
<dbReference type="Proteomes" id="UP000494165">
    <property type="component" value="Unassembled WGS sequence"/>
</dbReference>
<dbReference type="InterPro" id="IPR041691">
    <property type="entry name" value="Atg6/beclin_CC"/>
</dbReference>
<dbReference type="Gene3D" id="1.10.418.40">
    <property type="entry name" value="Autophagy protein 6/Beclin 1"/>
    <property type="match status" value="1"/>
</dbReference>
<evidence type="ECO:0000256" key="3">
    <source>
        <dbReference type="SAM" id="Coils"/>
    </source>
</evidence>
<dbReference type="Pfam" id="PF17675">
    <property type="entry name" value="APG6_N"/>
    <property type="match status" value="1"/>
</dbReference>
<feature type="coiled-coil region" evidence="3">
    <location>
        <begin position="120"/>
        <end position="204"/>
    </location>
</feature>
<organism evidence="6 7">
    <name type="scientific">Cloeon dipterum</name>
    <dbReference type="NCBI Taxonomy" id="197152"/>
    <lineage>
        <taxon>Eukaryota</taxon>
        <taxon>Metazoa</taxon>
        <taxon>Ecdysozoa</taxon>
        <taxon>Arthropoda</taxon>
        <taxon>Hexapoda</taxon>
        <taxon>Insecta</taxon>
        <taxon>Pterygota</taxon>
        <taxon>Palaeoptera</taxon>
        <taxon>Ephemeroptera</taxon>
        <taxon>Pisciforma</taxon>
        <taxon>Baetidae</taxon>
        <taxon>Cloeon</taxon>
    </lineage>
</organism>
<dbReference type="GO" id="GO:0000423">
    <property type="term" value="P:mitophagy"/>
    <property type="evidence" value="ECO:0007669"/>
    <property type="project" value="TreeGrafter"/>
</dbReference>
<dbReference type="GO" id="GO:0045324">
    <property type="term" value="P:late endosome to vacuole transport"/>
    <property type="evidence" value="ECO:0007669"/>
    <property type="project" value="TreeGrafter"/>
</dbReference>
<comment type="similarity">
    <text evidence="1">Belongs to the beclin family.</text>
</comment>
<gene>
    <name evidence="6" type="ORF">CLODIP_2_CD08862</name>
</gene>
<dbReference type="GO" id="GO:0043548">
    <property type="term" value="F:phosphatidylinositol 3-kinase binding"/>
    <property type="evidence" value="ECO:0007669"/>
    <property type="project" value="TreeGrafter"/>
</dbReference>
<evidence type="ECO:0000259" key="5">
    <source>
        <dbReference type="Pfam" id="PF17675"/>
    </source>
</evidence>
<accession>A0A8S1BTX4</accession>
<keyword evidence="7" id="KW-1185">Reference proteome</keyword>
<feature type="domain" description="Atg6 BARA" evidence="4">
    <location>
        <begin position="240"/>
        <end position="416"/>
    </location>
</feature>
<protein>
    <recommendedName>
        <fullName evidence="8">Beclin-1</fullName>
    </recommendedName>
</protein>
<keyword evidence="2 3" id="KW-0175">Coiled coil</keyword>
<dbReference type="EMBL" id="CADEPI010000003">
    <property type="protein sequence ID" value="CAB3360579.1"/>
    <property type="molecule type" value="Genomic_DNA"/>
</dbReference>
<dbReference type="GO" id="GO:0034272">
    <property type="term" value="C:phosphatidylinositol 3-kinase complex, class III, type II"/>
    <property type="evidence" value="ECO:0007669"/>
    <property type="project" value="TreeGrafter"/>
</dbReference>
<sequence>MVENKVHVNFACQRCLQPLKLDSTFDALADQTLADLAVPLCQSPGIDLEAQAAGFDRFIPPFRLADSTATGTNGFMLVGGDGEYEGFSHHYKVNAALFDALSNNSEIDHPLCEECTDSILELLKRQVEQTENEQRDYKDCLERLLSEHYDESAEELEAELQQLQLEEQNLIQDLENLKSQELEAKLSVKQKQLAKEQLEKEEAKYWREYTKHRRELLITEDEEKSLRCQLAYTRSQLEKLKKTNVFNATFHIWHSGHFGTINNFRLGRLPSAPVDWSEINAAWGQTALLLASLARKINLTFARYRLVPYGNHSYIEVLAENKELPLYGSGGFRFLWDNKFDAAMVAFLDLMQQFKEEVERGESGFCLPYGVEKGKVEDTTSGNSYSIKIQFNSEEQWTKALKFVLTNLKWGLAWVSAQFSKEDEEA</sequence>
<dbReference type="GO" id="GO:0034271">
    <property type="term" value="C:phosphatidylinositol 3-kinase complex, class III, type I"/>
    <property type="evidence" value="ECO:0007669"/>
    <property type="project" value="TreeGrafter"/>
</dbReference>
<dbReference type="GO" id="GO:0000045">
    <property type="term" value="P:autophagosome assembly"/>
    <property type="evidence" value="ECO:0007669"/>
    <property type="project" value="TreeGrafter"/>
</dbReference>
<reference evidence="6 7" key="1">
    <citation type="submission" date="2020-04" db="EMBL/GenBank/DDBJ databases">
        <authorList>
            <person name="Alioto T."/>
            <person name="Alioto T."/>
            <person name="Gomez Garrido J."/>
        </authorList>
    </citation>
    <scope>NUCLEOTIDE SEQUENCE [LARGE SCALE GENOMIC DNA]</scope>
</reference>
<evidence type="ECO:0000259" key="4">
    <source>
        <dbReference type="Pfam" id="PF04111"/>
    </source>
</evidence>
<evidence type="ECO:0008006" key="8">
    <source>
        <dbReference type="Google" id="ProtNLM"/>
    </source>
</evidence>
<evidence type="ECO:0000256" key="2">
    <source>
        <dbReference type="ARBA" id="ARBA00023054"/>
    </source>
</evidence>
<dbReference type="GO" id="GO:0000407">
    <property type="term" value="C:phagophore assembly site"/>
    <property type="evidence" value="ECO:0007669"/>
    <property type="project" value="TreeGrafter"/>
</dbReference>